<dbReference type="EMBL" id="BAABIA010000005">
    <property type="protein sequence ID" value="GAA5142687.1"/>
    <property type="molecule type" value="Genomic_DNA"/>
</dbReference>
<protein>
    <submittedName>
        <fullName evidence="1">DUF6210 family protein</fullName>
    </submittedName>
</protein>
<evidence type="ECO:0000313" key="1">
    <source>
        <dbReference type="EMBL" id="GAA5142687.1"/>
    </source>
</evidence>
<reference evidence="2" key="1">
    <citation type="journal article" date="2019" name="Int. J. Syst. Evol. Microbiol.">
        <title>The Global Catalogue of Microorganisms (GCM) 10K type strain sequencing project: providing services to taxonomists for standard genome sequencing and annotation.</title>
        <authorList>
            <consortium name="The Broad Institute Genomics Platform"/>
            <consortium name="The Broad Institute Genome Sequencing Center for Infectious Disease"/>
            <person name="Wu L."/>
            <person name="Ma J."/>
        </authorList>
    </citation>
    <scope>NUCLEOTIDE SEQUENCE [LARGE SCALE GENOMIC DNA]</scope>
    <source>
        <strain evidence="2">JCM 18053</strain>
    </source>
</reference>
<organism evidence="1 2">
    <name type="scientific">Prosthecobacter algae</name>
    <dbReference type="NCBI Taxonomy" id="1144682"/>
    <lineage>
        <taxon>Bacteria</taxon>
        <taxon>Pseudomonadati</taxon>
        <taxon>Verrucomicrobiota</taxon>
        <taxon>Verrucomicrobiia</taxon>
        <taxon>Verrucomicrobiales</taxon>
        <taxon>Verrucomicrobiaceae</taxon>
        <taxon>Prosthecobacter</taxon>
    </lineage>
</organism>
<name>A0ABP9P8U4_9BACT</name>
<comment type="caution">
    <text evidence="1">The sequence shown here is derived from an EMBL/GenBank/DDBJ whole genome shotgun (WGS) entry which is preliminary data.</text>
</comment>
<proteinExistence type="predicted"/>
<gene>
    <name evidence="1" type="ORF">GCM10023213_29090</name>
</gene>
<dbReference type="Proteomes" id="UP001499852">
    <property type="component" value="Unassembled WGS sequence"/>
</dbReference>
<accession>A0ABP9P8U4</accession>
<evidence type="ECO:0000313" key="2">
    <source>
        <dbReference type="Proteomes" id="UP001499852"/>
    </source>
</evidence>
<dbReference type="RefSeq" id="WP_345737095.1">
    <property type="nucleotide sequence ID" value="NZ_BAABIA010000005.1"/>
</dbReference>
<sequence length="151" mass="16637">MNPVIRLYNATGAGLIICCQTGVMVSNQTGGTSCLQSEIEGMYVPIENEDLSKSKGYGSNSIDLQLGEIFCGPKYRGNGATRGLDEIDADHIDAVLENHQLKPTLSVDRNRLRDSHEAWVHVVIQGDSNLETYTDFFPYPRPGVLTWCNSD</sequence>
<dbReference type="PROSITE" id="PS51257">
    <property type="entry name" value="PROKAR_LIPOPROTEIN"/>
    <property type="match status" value="1"/>
</dbReference>
<dbReference type="InterPro" id="IPR046182">
    <property type="entry name" value="DUF6210"/>
</dbReference>
<dbReference type="Pfam" id="PF19715">
    <property type="entry name" value="DUF6210"/>
    <property type="match status" value="1"/>
</dbReference>
<keyword evidence="2" id="KW-1185">Reference proteome</keyword>